<protein>
    <submittedName>
        <fullName evidence="1">Uncharacterized protein</fullName>
    </submittedName>
</protein>
<organism evidence="1">
    <name type="scientific">marine sediment metagenome</name>
    <dbReference type="NCBI Taxonomy" id="412755"/>
    <lineage>
        <taxon>unclassified sequences</taxon>
        <taxon>metagenomes</taxon>
        <taxon>ecological metagenomes</taxon>
    </lineage>
</organism>
<reference evidence="1" key="1">
    <citation type="journal article" date="2014" name="Front. Microbiol.">
        <title>High frequency of phylogenetically diverse reductive dehalogenase-homologous genes in deep subseafloor sedimentary metagenomes.</title>
        <authorList>
            <person name="Kawai M."/>
            <person name="Futagami T."/>
            <person name="Toyoda A."/>
            <person name="Takaki Y."/>
            <person name="Nishi S."/>
            <person name="Hori S."/>
            <person name="Arai W."/>
            <person name="Tsubouchi T."/>
            <person name="Morono Y."/>
            <person name="Uchiyama I."/>
            <person name="Ito T."/>
            <person name="Fujiyama A."/>
            <person name="Inagaki F."/>
            <person name="Takami H."/>
        </authorList>
    </citation>
    <scope>NUCLEOTIDE SEQUENCE</scope>
    <source>
        <strain evidence="1">Expedition CK06-06</strain>
    </source>
</reference>
<evidence type="ECO:0000313" key="1">
    <source>
        <dbReference type="EMBL" id="GAI99369.1"/>
    </source>
</evidence>
<name>X1V405_9ZZZZ</name>
<accession>X1V405</accession>
<dbReference type="AlphaFoldDB" id="X1V405"/>
<gene>
    <name evidence="1" type="ORF">S12H4_35507</name>
</gene>
<proteinExistence type="predicted"/>
<comment type="caution">
    <text evidence="1">The sequence shown here is derived from an EMBL/GenBank/DDBJ whole genome shotgun (WGS) entry which is preliminary data.</text>
</comment>
<sequence length="47" mass="5486">MLEAGLPEEKAEQLVKNVFGDHFITEWNNLMKMRKQIGQKQLKGQKT</sequence>
<dbReference type="EMBL" id="BARW01021100">
    <property type="protein sequence ID" value="GAI99369.1"/>
    <property type="molecule type" value="Genomic_DNA"/>
</dbReference>